<name>A0A496PJH9_9MICC</name>
<sequence>MPHTARRSVTDSAPAPSTLVEEIKPHLRGWLHAGAAPLTLILGIILICLAPGPAGKVTSTIYVLTALSLFTMSAVYHRGNWTPKVKRVLKRLDHTNIMLVIAGSYTPLAWFLLPRQHAEWLLIGVWTGAVLGVLFRLFWTDAPRWLYTPVYVLLGLASVIFMGEFFAASVPAATLICVGGALYITGAVFYAIKRPNFSPQWFGFHELFHAFTIGAFTCHAIAIFIAVLGAR</sequence>
<keyword evidence="2 6" id="KW-0812">Transmembrane</keyword>
<feature type="transmembrane region" description="Helical" evidence="6">
    <location>
        <begin position="120"/>
        <end position="139"/>
    </location>
</feature>
<keyword evidence="4 6" id="KW-0472">Membrane</keyword>
<evidence type="ECO:0000256" key="6">
    <source>
        <dbReference type="SAM" id="Phobius"/>
    </source>
</evidence>
<dbReference type="EMBL" id="QQXL01000003">
    <property type="protein sequence ID" value="RKW70608.1"/>
    <property type="molecule type" value="Genomic_DNA"/>
</dbReference>
<dbReference type="GO" id="GO:0016020">
    <property type="term" value="C:membrane"/>
    <property type="evidence" value="ECO:0007669"/>
    <property type="project" value="UniProtKB-SubCell"/>
</dbReference>
<organism evidence="7 8">
    <name type="scientific">Galactobacter caseinivorans</name>
    <dbReference type="NCBI Taxonomy" id="2676123"/>
    <lineage>
        <taxon>Bacteria</taxon>
        <taxon>Bacillati</taxon>
        <taxon>Actinomycetota</taxon>
        <taxon>Actinomycetes</taxon>
        <taxon>Micrococcales</taxon>
        <taxon>Micrococcaceae</taxon>
        <taxon>Galactobacter</taxon>
    </lineage>
</organism>
<keyword evidence="5" id="KW-0862">Zinc</keyword>
<evidence type="ECO:0000256" key="4">
    <source>
        <dbReference type="ARBA" id="ARBA00023136"/>
    </source>
</evidence>
<feature type="transmembrane region" description="Helical" evidence="6">
    <location>
        <begin position="173"/>
        <end position="192"/>
    </location>
</feature>
<dbReference type="AlphaFoldDB" id="A0A496PJH9"/>
<dbReference type="Proteomes" id="UP000273119">
    <property type="component" value="Unassembled WGS sequence"/>
</dbReference>
<dbReference type="PANTHER" id="PTHR20855:SF3">
    <property type="entry name" value="LD03007P"/>
    <property type="match status" value="1"/>
</dbReference>
<comment type="caution">
    <text evidence="7">The sequence shown here is derived from an EMBL/GenBank/DDBJ whole genome shotgun (WGS) entry which is preliminary data.</text>
</comment>
<feature type="binding site" evidence="5">
    <location>
        <position position="209"/>
    </location>
    <ligand>
        <name>Zn(2+)</name>
        <dbReference type="ChEBI" id="CHEBI:29105"/>
    </ligand>
</feature>
<evidence type="ECO:0000313" key="7">
    <source>
        <dbReference type="EMBL" id="RKW70608.1"/>
    </source>
</evidence>
<keyword evidence="8" id="KW-1185">Reference proteome</keyword>
<keyword evidence="3 6" id="KW-1133">Transmembrane helix</keyword>
<feature type="transmembrane region" description="Helical" evidence="6">
    <location>
        <begin position="29"/>
        <end position="50"/>
    </location>
</feature>
<dbReference type="Pfam" id="PF03006">
    <property type="entry name" value="HlyIII"/>
    <property type="match status" value="1"/>
</dbReference>
<feature type="transmembrane region" description="Helical" evidence="6">
    <location>
        <begin position="96"/>
        <end position="113"/>
    </location>
</feature>
<gene>
    <name evidence="7" type="ORF">DWQ67_05665</name>
</gene>
<comment type="subcellular location">
    <subcellularLocation>
        <location evidence="1">Membrane</location>
        <topology evidence="1">Multi-pass membrane protein</topology>
    </subcellularLocation>
</comment>
<evidence type="ECO:0000256" key="2">
    <source>
        <dbReference type="ARBA" id="ARBA00022692"/>
    </source>
</evidence>
<protein>
    <submittedName>
        <fullName evidence="7">Hemolysin III family protein</fullName>
    </submittedName>
</protein>
<evidence type="ECO:0000313" key="8">
    <source>
        <dbReference type="Proteomes" id="UP000273119"/>
    </source>
</evidence>
<proteinExistence type="predicted"/>
<evidence type="ECO:0000256" key="5">
    <source>
        <dbReference type="PIRSR" id="PIRSR604254-1"/>
    </source>
</evidence>
<feature type="binding site" evidence="5">
    <location>
        <position position="205"/>
    </location>
    <ligand>
        <name>Zn(2+)</name>
        <dbReference type="ChEBI" id="CHEBI:29105"/>
    </ligand>
</feature>
<evidence type="ECO:0000256" key="1">
    <source>
        <dbReference type="ARBA" id="ARBA00004141"/>
    </source>
</evidence>
<feature type="transmembrane region" description="Helical" evidence="6">
    <location>
        <begin position="207"/>
        <end position="230"/>
    </location>
</feature>
<dbReference type="RefSeq" id="WP_121484632.1">
    <property type="nucleotide sequence ID" value="NZ_QQXL01000003.1"/>
</dbReference>
<dbReference type="GO" id="GO:0046872">
    <property type="term" value="F:metal ion binding"/>
    <property type="evidence" value="ECO:0007669"/>
    <property type="project" value="UniProtKB-KW"/>
</dbReference>
<evidence type="ECO:0000256" key="3">
    <source>
        <dbReference type="ARBA" id="ARBA00022989"/>
    </source>
</evidence>
<feature type="transmembrane region" description="Helical" evidence="6">
    <location>
        <begin position="145"/>
        <end position="166"/>
    </location>
</feature>
<dbReference type="InterPro" id="IPR004254">
    <property type="entry name" value="AdipoR/HlyIII-related"/>
</dbReference>
<keyword evidence="5" id="KW-0479">Metal-binding</keyword>
<reference evidence="7 8" key="1">
    <citation type="submission" date="2018-07" db="EMBL/GenBank/DDBJ databases">
        <title>Arthrobacter sp. nov., isolated from raw cow's milk with high bacterial count.</title>
        <authorList>
            <person name="Hahne J."/>
            <person name="Isele D."/>
            <person name="Lipski A."/>
        </authorList>
    </citation>
    <scope>NUCLEOTIDE SEQUENCE [LARGE SCALE GENOMIC DNA]</scope>
    <source>
        <strain evidence="7 8">JZ R-183</strain>
    </source>
</reference>
<dbReference type="PANTHER" id="PTHR20855">
    <property type="entry name" value="ADIPOR/PROGESTIN RECEPTOR-RELATED"/>
    <property type="match status" value="1"/>
</dbReference>
<feature type="binding site" evidence="5">
    <location>
        <position position="77"/>
    </location>
    <ligand>
        <name>Zn(2+)</name>
        <dbReference type="ChEBI" id="CHEBI:29105"/>
    </ligand>
</feature>
<accession>A0A496PJH9</accession>
<feature type="transmembrane region" description="Helical" evidence="6">
    <location>
        <begin position="57"/>
        <end position="76"/>
    </location>
</feature>